<name>A0A210Q919_MIZYE</name>
<keyword evidence="3" id="KW-0732">Signal</keyword>
<proteinExistence type="predicted"/>
<keyword evidence="5" id="KW-1185">Reference proteome</keyword>
<feature type="transmembrane region" description="Helical" evidence="2">
    <location>
        <begin position="144"/>
        <end position="166"/>
    </location>
</feature>
<feature type="signal peptide" evidence="3">
    <location>
        <begin position="1"/>
        <end position="23"/>
    </location>
</feature>
<evidence type="ECO:0000256" key="1">
    <source>
        <dbReference type="SAM" id="MobiDB-lite"/>
    </source>
</evidence>
<feature type="region of interest" description="Disordered" evidence="1">
    <location>
        <begin position="192"/>
        <end position="213"/>
    </location>
</feature>
<evidence type="ECO:0000313" key="5">
    <source>
        <dbReference type="Proteomes" id="UP000242188"/>
    </source>
</evidence>
<reference evidence="4 5" key="1">
    <citation type="journal article" date="2017" name="Nat. Ecol. Evol.">
        <title>Scallop genome provides insights into evolution of bilaterian karyotype and development.</title>
        <authorList>
            <person name="Wang S."/>
            <person name="Zhang J."/>
            <person name="Jiao W."/>
            <person name="Li J."/>
            <person name="Xun X."/>
            <person name="Sun Y."/>
            <person name="Guo X."/>
            <person name="Huan P."/>
            <person name="Dong B."/>
            <person name="Zhang L."/>
            <person name="Hu X."/>
            <person name="Sun X."/>
            <person name="Wang J."/>
            <person name="Zhao C."/>
            <person name="Wang Y."/>
            <person name="Wang D."/>
            <person name="Huang X."/>
            <person name="Wang R."/>
            <person name="Lv J."/>
            <person name="Li Y."/>
            <person name="Zhang Z."/>
            <person name="Liu B."/>
            <person name="Lu W."/>
            <person name="Hui Y."/>
            <person name="Liang J."/>
            <person name="Zhou Z."/>
            <person name="Hou R."/>
            <person name="Li X."/>
            <person name="Liu Y."/>
            <person name="Li H."/>
            <person name="Ning X."/>
            <person name="Lin Y."/>
            <person name="Zhao L."/>
            <person name="Xing Q."/>
            <person name="Dou J."/>
            <person name="Li Y."/>
            <person name="Mao J."/>
            <person name="Guo H."/>
            <person name="Dou H."/>
            <person name="Li T."/>
            <person name="Mu C."/>
            <person name="Jiang W."/>
            <person name="Fu Q."/>
            <person name="Fu X."/>
            <person name="Miao Y."/>
            <person name="Liu J."/>
            <person name="Yu Q."/>
            <person name="Li R."/>
            <person name="Liao H."/>
            <person name="Li X."/>
            <person name="Kong Y."/>
            <person name="Jiang Z."/>
            <person name="Chourrout D."/>
            <person name="Li R."/>
            <person name="Bao Z."/>
        </authorList>
    </citation>
    <scope>NUCLEOTIDE SEQUENCE [LARGE SCALE GENOMIC DNA]</scope>
    <source>
        <strain evidence="4 5">PY_sf001</strain>
    </source>
</reference>
<keyword evidence="2" id="KW-1133">Transmembrane helix</keyword>
<keyword evidence="2" id="KW-0472">Membrane</keyword>
<dbReference type="OrthoDB" id="6077624at2759"/>
<dbReference type="AlphaFoldDB" id="A0A210Q919"/>
<dbReference type="Proteomes" id="UP000242188">
    <property type="component" value="Unassembled WGS sequence"/>
</dbReference>
<organism evidence="4 5">
    <name type="scientific">Mizuhopecten yessoensis</name>
    <name type="common">Japanese scallop</name>
    <name type="synonym">Patinopecten yessoensis</name>
    <dbReference type="NCBI Taxonomy" id="6573"/>
    <lineage>
        <taxon>Eukaryota</taxon>
        <taxon>Metazoa</taxon>
        <taxon>Spiralia</taxon>
        <taxon>Lophotrochozoa</taxon>
        <taxon>Mollusca</taxon>
        <taxon>Bivalvia</taxon>
        <taxon>Autobranchia</taxon>
        <taxon>Pteriomorphia</taxon>
        <taxon>Pectinida</taxon>
        <taxon>Pectinoidea</taxon>
        <taxon>Pectinidae</taxon>
        <taxon>Mizuhopecten</taxon>
    </lineage>
</organism>
<accession>A0A210Q919</accession>
<protein>
    <submittedName>
        <fullName evidence="4">Uncharacterized protein</fullName>
    </submittedName>
</protein>
<keyword evidence="2" id="KW-0812">Transmembrane</keyword>
<feature type="chain" id="PRO_5013052579" evidence="3">
    <location>
        <begin position="24"/>
        <end position="236"/>
    </location>
</feature>
<comment type="caution">
    <text evidence="4">The sequence shown here is derived from an EMBL/GenBank/DDBJ whole genome shotgun (WGS) entry which is preliminary data.</text>
</comment>
<sequence length="236" mass="26267">MANILLAATIVYILSTLLQFCQGQICKYHHLHADCYYRIDGICLSHITVDINQCDDPISLDLSIDCKNPAVDWKETFSMEVERRMVGGFDKEVFITVQQGYTDNKKYRVNIDFISERLGKVHFMDEKLDLITEGCTTLNGAAKVAVGVLVPLLVLAIVALVVIIIIRRRQRRKQQLTQAMLVNNLEGAGSLEPPVQLDSTDATQDSSSSSNTYTNGEAVVFSQLPQTLVVNENPTC</sequence>
<evidence type="ECO:0000313" key="4">
    <source>
        <dbReference type="EMBL" id="OWF45228.1"/>
    </source>
</evidence>
<evidence type="ECO:0000256" key="3">
    <source>
        <dbReference type="SAM" id="SignalP"/>
    </source>
</evidence>
<evidence type="ECO:0000256" key="2">
    <source>
        <dbReference type="SAM" id="Phobius"/>
    </source>
</evidence>
<dbReference type="EMBL" id="NEDP02004544">
    <property type="protein sequence ID" value="OWF45228.1"/>
    <property type="molecule type" value="Genomic_DNA"/>
</dbReference>
<gene>
    <name evidence="4" type="ORF">KP79_PYT20911</name>
</gene>
<feature type="compositionally biased region" description="Low complexity" evidence="1">
    <location>
        <begin position="198"/>
        <end position="212"/>
    </location>
</feature>